<dbReference type="Pfam" id="PF01943">
    <property type="entry name" value="Polysacc_synt"/>
    <property type="match status" value="1"/>
</dbReference>
<dbReference type="STRING" id="1805146.AUJ27_01215"/>
<feature type="transmembrane region" description="Helical" evidence="6">
    <location>
        <begin position="332"/>
        <end position="350"/>
    </location>
</feature>
<feature type="transmembrane region" description="Helical" evidence="6">
    <location>
        <begin position="45"/>
        <end position="67"/>
    </location>
</feature>
<feature type="transmembrane region" description="Helical" evidence="6">
    <location>
        <begin position="293"/>
        <end position="312"/>
    </location>
</feature>
<feature type="transmembrane region" description="Helical" evidence="6">
    <location>
        <begin position="250"/>
        <end position="272"/>
    </location>
</feature>
<comment type="subcellular location">
    <subcellularLocation>
        <location evidence="1">Cell membrane</location>
        <topology evidence="1">Multi-pass membrane protein</topology>
    </subcellularLocation>
</comment>
<dbReference type="GO" id="GO:0005886">
    <property type="term" value="C:plasma membrane"/>
    <property type="evidence" value="ECO:0007669"/>
    <property type="project" value="UniProtKB-SubCell"/>
</dbReference>
<feature type="transmembrane region" description="Helical" evidence="6">
    <location>
        <begin position="441"/>
        <end position="461"/>
    </location>
</feature>
<feature type="transmembrane region" description="Helical" evidence="6">
    <location>
        <begin position="88"/>
        <end position="109"/>
    </location>
</feature>
<sequence>MSEKITNIAKNTSYFTFALIMQKVISFSYFIILARNLAPENLGKYYLAISFTTIFAIFIDMGLANVLTREVAKTRENAGKLINNILTIKIPLFLICFIAVIVLANISGYPEITRHLIYLAAIPMVLDSFTVSFFAVIRGHHNLIFESIASVLVPLIMLVFGFIALKLSDSLIPLMLTLVLASVFNFIYALIVIIKKFKIKLKPEFDKKFIKLIIKITAPFALFAIFQRIYTNLDTVLLSILAGDKSAGLYQIAFKIIFALQFLPMAFTASLYPAFSLYWSKNREQLSISFARAINYLIIISLPISAGIIVLVDKIIRLFKPEYLESILPLQIIMASLFFIFLNFPIGSLLNACDRQAVNTRNMGIVLLLSIALNLIFIPKWQETGASITVLITNLIMFVLGLYYIPKITKIYFLKIGKILLKSTIAVSYMGVFAFSFKNDINIFIIVILSSIIYFVLLYLLGGFKKEDVISIWNSFANVKKLG</sequence>
<feature type="transmembrane region" description="Helical" evidence="6">
    <location>
        <begin position="12"/>
        <end position="33"/>
    </location>
</feature>
<accession>A0A1J4T8Q1</accession>
<gene>
    <name evidence="7" type="ORF">AUJ27_01215</name>
</gene>
<keyword evidence="3 6" id="KW-0812">Transmembrane</keyword>
<keyword evidence="5 6" id="KW-0472">Membrane</keyword>
<dbReference type="Proteomes" id="UP000183192">
    <property type="component" value="Unassembled WGS sequence"/>
</dbReference>
<dbReference type="PANTHER" id="PTHR30250:SF11">
    <property type="entry name" value="O-ANTIGEN TRANSPORTER-RELATED"/>
    <property type="match status" value="1"/>
</dbReference>
<keyword evidence="2" id="KW-1003">Cell membrane</keyword>
<proteinExistence type="predicted"/>
<protein>
    <submittedName>
        <fullName evidence="7">Uncharacterized protein</fullName>
    </submittedName>
</protein>
<dbReference type="InterPro" id="IPR050833">
    <property type="entry name" value="Poly_Biosynth_Transport"/>
</dbReference>
<feature type="transmembrane region" description="Helical" evidence="6">
    <location>
        <begin position="362"/>
        <end position="379"/>
    </location>
</feature>
<feature type="transmembrane region" description="Helical" evidence="6">
    <location>
        <begin position="143"/>
        <end position="165"/>
    </location>
</feature>
<evidence type="ECO:0000256" key="1">
    <source>
        <dbReference type="ARBA" id="ARBA00004651"/>
    </source>
</evidence>
<dbReference type="PANTHER" id="PTHR30250">
    <property type="entry name" value="PST FAMILY PREDICTED COLANIC ACID TRANSPORTER"/>
    <property type="match status" value="1"/>
</dbReference>
<dbReference type="EMBL" id="MNUU01000021">
    <property type="protein sequence ID" value="OIO08146.1"/>
    <property type="molecule type" value="Genomic_DNA"/>
</dbReference>
<feature type="transmembrane region" description="Helical" evidence="6">
    <location>
        <begin position="171"/>
        <end position="191"/>
    </location>
</feature>
<evidence type="ECO:0000256" key="6">
    <source>
        <dbReference type="SAM" id="Phobius"/>
    </source>
</evidence>
<feature type="transmembrane region" description="Helical" evidence="6">
    <location>
        <begin position="385"/>
        <end position="405"/>
    </location>
</feature>
<dbReference type="CDD" id="cd13128">
    <property type="entry name" value="MATE_Wzx_like"/>
    <property type="match status" value="1"/>
</dbReference>
<feature type="transmembrane region" description="Helical" evidence="6">
    <location>
        <begin position="212"/>
        <end position="230"/>
    </location>
</feature>
<evidence type="ECO:0000313" key="7">
    <source>
        <dbReference type="EMBL" id="OIO08146.1"/>
    </source>
</evidence>
<evidence type="ECO:0000256" key="3">
    <source>
        <dbReference type="ARBA" id="ARBA00022692"/>
    </source>
</evidence>
<evidence type="ECO:0000313" key="8">
    <source>
        <dbReference type="Proteomes" id="UP000183192"/>
    </source>
</evidence>
<evidence type="ECO:0000256" key="5">
    <source>
        <dbReference type="ARBA" id="ARBA00023136"/>
    </source>
</evidence>
<keyword evidence="4 6" id="KW-1133">Transmembrane helix</keyword>
<dbReference type="InterPro" id="IPR002797">
    <property type="entry name" value="Polysacc_synth"/>
</dbReference>
<name>A0A1J4T8Q1_9BACT</name>
<dbReference type="AlphaFoldDB" id="A0A1J4T8Q1"/>
<evidence type="ECO:0000256" key="4">
    <source>
        <dbReference type="ARBA" id="ARBA00022989"/>
    </source>
</evidence>
<evidence type="ECO:0000256" key="2">
    <source>
        <dbReference type="ARBA" id="ARBA00022475"/>
    </source>
</evidence>
<feature type="transmembrane region" description="Helical" evidence="6">
    <location>
        <begin position="412"/>
        <end position="435"/>
    </location>
</feature>
<comment type="caution">
    <text evidence="7">The sequence shown here is derived from an EMBL/GenBank/DDBJ whole genome shotgun (WGS) entry which is preliminary data.</text>
</comment>
<feature type="transmembrane region" description="Helical" evidence="6">
    <location>
        <begin position="115"/>
        <end position="136"/>
    </location>
</feature>
<reference evidence="7 8" key="1">
    <citation type="journal article" date="2016" name="Environ. Microbiol.">
        <title>Genomic resolution of a cold subsurface aquifer community provides metabolic insights for novel microbes adapted to high CO concentrations.</title>
        <authorList>
            <person name="Probst A.J."/>
            <person name="Castelle C.J."/>
            <person name="Singh A."/>
            <person name="Brown C.T."/>
            <person name="Anantharaman K."/>
            <person name="Sharon I."/>
            <person name="Hug L.A."/>
            <person name="Burstein D."/>
            <person name="Emerson J.B."/>
            <person name="Thomas B.C."/>
            <person name="Banfield J.F."/>
        </authorList>
    </citation>
    <scope>NUCLEOTIDE SEQUENCE [LARGE SCALE GENOMIC DNA]</scope>
    <source>
        <strain evidence="7">CG1_02_37_44</strain>
    </source>
</reference>
<organism evidence="7 8">
    <name type="scientific">Candidatus Falkowbacteria bacterium CG1_02_37_44</name>
    <dbReference type="NCBI Taxonomy" id="1805146"/>
    <lineage>
        <taxon>Bacteria</taxon>
        <taxon>Candidatus Falkowiibacteriota</taxon>
    </lineage>
</organism>